<comment type="similarity">
    <text evidence="2">Belongs to the eukaryotic AdoMetDC family.</text>
</comment>
<accession>A0A401SW91</accession>
<evidence type="ECO:0000313" key="6">
    <source>
        <dbReference type="EMBL" id="GCC34665.1"/>
    </source>
</evidence>
<dbReference type="GO" id="GO:0005829">
    <property type="term" value="C:cytosol"/>
    <property type="evidence" value="ECO:0007669"/>
    <property type="project" value="TreeGrafter"/>
</dbReference>
<keyword evidence="4" id="KW-0620">Polyamine biosynthesis</keyword>
<dbReference type="InterPro" id="IPR048283">
    <property type="entry name" value="AdoMetDC-like"/>
</dbReference>
<evidence type="ECO:0000313" key="7">
    <source>
        <dbReference type="Proteomes" id="UP000287033"/>
    </source>
</evidence>
<dbReference type="SUPFAM" id="SSF56276">
    <property type="entry name" value="S-adenosylmethionine decarboxylase"/>
    <property type="match status" value="1"/>
</dbReference>
<dbReference type="PANTHER" id="PTHR11570">
    <property type="entry name" value="S-ADENOSYLMETHIONINE DECARBOXYLASE"/>
    <property type="match status" value="1"/>
</dbReference>
<name>A0A401SW91_CHIPU</name>
<dbReference type="GO" id="GO:0008295">
    <property type="term" value="P:spermidine biosynthetic process"/>
    <property type="evidence" value="ECO:0007669"/>
    <property type="project" value="UniProtKB-KW"/>
</dbReference>
<keyword evidence="7" id="KW-1185">Reference proteome</keyword>
<dbReference type="UniPathway" id="UPA00331">
    <property type="reaction ID" value="UER00451"/>
</dbReference>
<comment type="catalytic activity">
    <reaction evidence="5">
        <text>S-adenosyl-L-methionine + H(+) = S-adenosyl 3-(methylsulfanyl)propylamine + CO2</text>
        <dbReference type="Rhea" id="RHEA:15981"/>
        <dbReference type="ChEBI" id="CHEBI:15378"/>
        <dbReference type="ChEBI" id="CHEBI:16526"/>
        <dbReference type="ChEBI" id="CHEBI:57443"/>
        <dbReference type="ChEBI" id="CHEBI:59789"/>
        <dbReference type="EC" id="4.1.1.50"/>
    </reaction>
</comment>
<evidence type="ECO:0008006" key="8">
    <source>
        <dbReference type="Google" id="ProtNLM"/>
    </source>
</evidence>
<reference evidence="6 7" key="1">
    <citation type="journal article" date="2018" name="Nat. Ecol. Evol.">
        <title>Shark genomes provide insights into elasmobranch evolution and the origin of vertebrates.</title>
        <authorList>
            <person name="Hara Y"/>
            <person name="Yamaguchi K"/>
            <person name="Onimaru K"/>
            <person name="Kadota M"/>
            <person name="Koyanagi M"/>
            <person name="Keeley SD"/>
            <person name="Tatsumi K"/>
            <person name="Tanaka K"/>
            <person name="Motone F"/>
            <person name="Kageyama Y"/>
            <person name="Nozu R"/>
            <person name="Adachi N"/>
            <person name="Nishimura O"/>
            <person name="Nakagawa R"/>
            <person name="Tanegashima C"/>
            <person name="Kiyatake I"/>
            <person name="Matsumoto R"/>
            <person name="Murakumo K"/>
            <person name="Nishida K"/>
            <person name="Terakita A"/>
            <person name="Kuratani S"/>
            <person name="Sato K"/>
            <person name="Hyodo S Kuraku.S."/>
        </authorList>
    </citation>
    <scope>NUCLEOTIDE SEQUENCE [LARGE SCALE GENOMIC DNA]</scope>
</reference>
<keyword evidence="3" id="KW-0745">Spermidine biosynthesis</keyword>
<organism evidence="6 7">
    <name type="scientific">Chiloscyllium punctatum</name>
    <name type="common">Brownbanded bambooshark</name>
    <name type="synonym">Hemiscyllium punctatum</name>
    <dbReference type="NCBI Taxonomy" id="137246"/>
    <lineage>
        <taxon>Eukaryota</taxon>
        <taxon>Metazoa</taxon>
        <taxon>Chordata</taxon>
        <taxon>Craniata</taxon>
        <taxon>Vertebrata</taxon>
        <taxon>Chondrichthyes</taxon>
        <taxon>Elasmobranchii</taxon>
        <taxon>Galeomorphii</taxon>
        <taxon>Galeoidea</taxon>
        <taxon>Orectolobiformes</taxon>
        <taxon>Hemiscylliidae</taxon>
        <taxon>Chiloscyllium</taxon>
    </lineage>
</organism>
<dbReference type="GO" id="GO:0004014">
    <property type="term" value="F:adenosylmethionine decarboxylase activity"/>
    <property type="evidence" value="ECO:0007669"/>
    <property type="project" value="UniProtKB-EC"/>
</dbReference>
<dbReference type="InterPro" id="IPR016067">
    <property type="entry name" value="S-AdoMet_deCO2ase_core"/>
</dbReference>
<evidence type="ECO:0000256" key="3">
    <source>
        <dbReference type="ARBA" id="ARBA00023066"/>
    </source>
</evidence>
<comment type="caution">
    <text evidence="6">The sequence shown here is derived from an EMBL/GenBank/DDBJ whole genome shotgun (WGS) entry which is preliminary data.</text>
</comment>
<evidence type="ECO:0000256" key="5">
    <source>
        <dbReference type="ARBA" id="ARBA00048112"/>
    </source>
</evidence>
<gene>
    <name evidence="6" type="ORF">chiPu_0013140</name>
</gene>
<protein>
    <recommendedName>
        <fullName evidence="8">Adenosylmethionine decarboxylase</fullName>
    </recommendedName>
</protein>
<dbReference type="AlphaFoldDB" id="A0A401SW91"/>
<dbReference type="Proteomes" id="UP000287033">
    <property type="component" value="Unassembled WGS sequence"/>
</dbReference>
<sequence length="109" mass="12435">MGTYWTIHITPEPDFSYVSFETNLALNSYTKLIKKVEDIFKLEKFVTTLFANQSLKCHISCSAPPAVDGFKRKDLLYAQFNNYSFVFASYVKHSLHSRGETIPAAQSET</sequence>
<dbReference type="EMBL" id="BEZZ01000622">
    <property type="protein sequence ID" value="GCC34665.1"/>
    <property type="molecule type" value="Genomic_DNA"/>
</dbReference>
<evidence type="ECO:0000256" key="1">
    <source>
        <dbReference type="ARBA" id="ARBA00004911"/>
    </source>
</evidence>
<dbReference type="STRING" id="137246.A0A401SW91"/>
<comment type="pathway">
    <text evidence="1">Amine and polyamine biosynthesis; S-adenosylmethioninamine biosynthesis; S-adenosylmethioninamine from S-adenosyl-L-methionine: step 1/1.</text>
</comment>
<evidence type="ECO:0000256" key="4">
    <source>
        <dbReference type="ARBA" id="ARBA00023115"/>
    </source>
</evidence>
<evidence type="ECO:0000256" key="2">
    <source>
        <dbReference type="ARBA" id="ARBA00008466"/>
    </source>
</evidence>
<dbReference type="Gene3D" id="3.60.90.10">
    <property type="entry name" value="S-adenosylmethionine decarboxylase"/>
    <property type="match status" value="1"/>
</dbReference>
<dbReference type="OrthoDB" id="1068353at2759"/>
<dbReference type="GO" id="GO:0006597">
    <property type="term" value="P:spermine biosynthetic process"/>
    <property type="evidence" value="ECO:0007669"/>
    <property type="project" value="TreeGrafter"/>
</dbReference>
<proteinExistence type="inferred from homology"/>
<dbReference type="PANTHER" id="PTHR11570:SF0">
    <property type="entry name" value="S-ADENOSYLMETHIONINE DECARBOXYLASE PROENZYME"/>
    <property type="match status" value="1"/>
</dbReference>
<dbReference type="Pfam" id="PF01536">
    <property type="entry name" value="SAM_decarbox"/>
    <property type="match status" value="1"/>
</dbReference>
<dbReference type="OMA" id="DDGTYWT"/>